<name>A0AAF0DIK3_9EURO</name>
<feature type="region of interest" description="Disordered" evidence="1">
    <location>
        <begin position="389"/>
        <end position="419"/>
    </location>
</feature>
<keyword evidence="3" id="KW-1185">Reference proteome</keyword>
<dbReference type="Proteomes" id="UP001219355">
    <property type="component" value="Chromosome 2"/>
</dbReference>
<feature type="compositionally biased region" description="Polar residues" evidence="1">
    <location>
        <begin position="475"/>
        <end position="487"/>
    </location>
</feature>
<feature type="region of interest" description="Disordered" evidence="1">
    <location>
        <begin position="475"/>
        <end position="505"/>
    </location>
</feature>
<gene>
    <name evidence="2" type="ORF">PRK78_003705</name>
</gene>
<evidence type="ECO:0000313" key="3">
    <source>
        <dbReference type="Proteomes" id="UP001219355"/>
    </source>
</evidence>
<reference evidence="2" key="1">
    <citation type="submission" date="2023-03" db="EMBL/GenBank/DDBJ databases">
        <title>Emydomyces testavorans Genome Sequence.</title>
        <authorList>
            <person name="Hoyer L."/>
        </authorList>
    </citation>
    <scope>NUCLEOTIDE SEQUENCE</scope>
    <source>
        <strain evidence="2">16-2883</strain>
    </source>
</reference>
<evidence type="ECO:0000256" key="1">
    <source>
        <dbReference type="SAM" id="MobiDB-lite"/>
    </source>
</evidence>
<evidence type="ECO:0000313" key="2">
    <source>
        <dbReference type="EMBL" id="WEW58237.1"/>
    </source>
</evidence>
<feature type="compositionally biased region" description="Basic residues" evidence="1">
    <location>
        <begin position="496"/>
        <end position="505"/>
    </location>
</feature>
<feature type="compositionally biased region" description="Acidic residues" evidence="1">
    <location>
        <begin position="242"/>
        <end position="257"/>
    </location>
</feature>
<dbReference type="AlphaFoldDB" id="A0AAF0DIK3"/>
<feature type="compositionally biased region" description="Basic and acidic residues" evidence="1">
    <location>
        <begin position="399"/>
        <end position="411"/>
    </location>
</feature>
<feature type="compositionally biased region" description="Basic residues" evidence="1">
    <location>
        <begin position="167"/>
        <end position="176"/>
    </location>
</feature>
<sequence length="505" mass="55826">MFPRVRESYVRTKHEELAANSSVQAVAGEAGRSCVGPGIEHQLIQDTISSASSLTELEDDEAEDIRHTIFKTIKIHTAKCDVCNQHNKSTLRRCIDCGWQICTPCWDARGGNGTHGVSHKFRGPVFTPEKEKPTTGSQGDARRDSDATISLPGDELDDAQLASKGRPNTKKNQKPKQRADADYVPRKGRTSQRPTTQDKGKGKTKETKTSQRNAAVRKAPGKNISTAPANRKTTALKAVPIYDDESVDADNESEDEGVGQNERTPAQQTQLEMSPNDAVNPMYWLCEVANTALETFNDEEKIKEEQHEICTHHPPGMQSVNASIKVPAASTANGLLGPSPLFVPLDALSGSMDNPITSAGSQQYIPQQPLVQHLAPSQLVFQQSQALQYPITPPNPVSRQRDSTAKRRAWDDDLTEEGAPRELLESSPWHFATNDYRWTHGYTASQRVRLSDPQWEAQRDYLGLGQDVSWESFNMAAQSSPQNNSNEETPETKPGGHFRGRPWDL</sequence>
<feature type="compositionally biased region" description="Polar residues" evidence="1">
    <location>
        <begin position="223"/>
        <end position="233"/>
    </location>
</feature>
<feature type="region of interest" description="Disordered" evidence="1">
    <location>
        <begin position="119"/>
        <end position="271"/>
    </location>
</feature>
<accession>A0AAF0DIK3</accession>
<feature type="compositionally biased region" description="Polar residues" evidence="1">
    <location>
        <begin position="261"/>
        <end position="271"/>
    </location>
</feature>
<dbReference type="EMBL" id="CP120628">
    <property type="protein sequence ID" value="WEW58237.1"/>
    <property type="molecule type" value="Genomic_DNA"/>
</dbReference>
<organism evidence="2 3">
    <name type="scientific">Emydomyces testavorans</name>
    <dbReference type="NCBI Taxonomy" id="2070801"/>
    <lineage>
        <taxon>Eukaryota</taxon>
        <taxon>Fungi</taxon>
        <taxon>Dikarya</taxon>
        <taxon>Ascomycota</taxon>
        <taxon>Pezizomycotina</taxon>
        <taxon>Eurotiomycetes</taxon>
        <taxon>Eurotiomycetidae</taxon>
        <taxon>Onygenales</taxon>
        <taxon>Nannizziopsiaceae</taxon>
        <taxon>Emydomyces</taxon>
    </lineage>
</organism>
<proteinExistence type="predicted"/>
<feature type="compositionally biased region" description="Basic and acidic residues" evidence="1">
    <location>
        <begin position="196"/>
        <end position="209"/>
    </location>
</feature>
<protein>
    <submittedName>
        <fullName evidence="2">Uncharacterized protein</fullName>
    </submittedName>
</protein>